<dbReference type="SUPFAM" id="SSF46548">
    <property type="entry name" value="alpha-helical ferredoxin"/>
    <property type="match status" value="1"/>
</dbReference>
<name>A0A8J7QK30_9BACT</name>
<dbReference type="InterPro" id="IPR004113">
    <property type="entry name" value="FAD-bd_oxidored_4_C"/>
</dbReference>
<protein>
    <recommendedName>
        <fullName evidence="12">D-2-hydroxyglutarate dehydrogenase</fullName>
        <ecNumber evidence="9">1.1.99.39</ecNumber>
    </recommendedName>
</protein>
<proteinExistence type="inferred from homology"/>
<keyword evidence="15" id="KW-1185">Reference proteome</keyword>
<evidence type="ECO:0000313" key="15">
    <source>
        <dbReference type="Proteomes" id="UP000664417"/>
    </source>
</evidence>
<keyword evidence="6" id="KW-0560">Oxidoreductase</keyword>
<accession>A0A8J7QK30</accession>
<dbReference type="GO" id="GO:0008720">
    <property type="term" value="F:D-lactate dehydrogenase (NAD+) activity"/>
    <property type="evidence" value="ECO:0007669"/>
    <property type="project" value="TreeGrafter"/>
</dbReference>
<keyword evidence="2" id="KW-0004">4Fe-4S</keyword>
<dbReference type="InterPro" id="IPR016169">
    <property type="entry name" value="FAD-bd_PCMH_sub2"/>
</dbReference>
<evidence type="ECO:0000256" key="5">
    <source>
        <dbReference type="ARBA" id="ARBA00022827"/>
    </source>
</evidence>
<dbReference type="FunFam" id="3.30.70.2740:FF:000003">
    <property type="entry name" value="Oxidoreductase, FAD-binding, putative"/>
    <property type="match status" value="1"/>
</dbReference>
<sequence length="1027" mass="113783">MIPQLQIDNKTDPLYRQFLDELAAHADFNGEIRFDLSTRLVAAVDNSIYQVLPQAVIFPRSATDIATAFSVAAHDDYQAITFSPRGGGTGTNGQSLTSGLIIDGSKYMNNILEVNTEARWAWVQPGVVLDQLNEHLKETGLFFAPNLSPSNRATIGGMINTDACGKGSRVYGKTSSHILEMEIVLLDGTIWQTGPITPEALADIKKREDQVGAIHRVVDEIVTTKKALIEAQFPKMRRFMTGYNLAKVTNEKGEFNLGEIIAGSEGSLAMVTRARVHLEPIPKHKGLALVRYPSFDAALGDAMALLGTEPSAIETIDDKILELARHDAIYGRVKTAIGDDPRVKNINLVEFAASDEAEVEARLAQLKAAEHEQNRLGVFLTREPKQMAALWDLRKKGVGLLGNMPGNRKPVAFVEDTAVPPHHLAAYIQEFRELLNSHGLQYGMFGHVDVGCLHVRPALDLQDKLDEPKIREISDGVVALVRKYGGVMWAEHGKGFRSEYTPLFFGDELYRDLQQIKAAFDPDNRMNPGKVVTPAGLDVETVKVEAPLRGQFDRQVPRTVQQPFQNAMYCNGNGACFNVHHHHVMCPSSKVTRDRIHSPKGRATLIREWLRALSQADASGKVTYSQTLGDHRDKNEDLSRFKASGSWWTRRANSKALERGTQDFSHEVYEAMGGCLSCKACATQCPINVDIPHFKAQFLELYHTRYQRPMRDYLVGFMERSLPMQARFAGLANVMSHNGVAEQVAASSFGMVDAPKLSVPTLSRWMGRQGLSLATPERLKQLSAEEKARAVVLMQDAFTAFYDCPVFRATHNLLKHLGFHVFIAPFLENGKALHIKGFLKEFRETAKRNSDAHAALAVSGVPLVGIEPSVVLTYRDEYPHILGVDALPFEVHLLQEWLADHPAFPVDRKVDGQAPFSLLGHCMEKTGALDSQQQWARVFAALGLELTILPAGCCGMAGVYGHEKKNLDHSKGIFDMSWGLYFREGATDKDRILATGYSCRTQTQRFAGTKPDHPCQALCRTLGVETD</sequence>
<dbReference type="SUPFAM" id="SSF56176">
    <property type="entry name" value="FAD-binding/transporter-associated domain-like"/>
    <property type="match status" value="1"/>
</dbReference>
<gene>
    <name evidence="14" type="ORF">J3U88_28215</name>
</gene>
<dbReference type="PANTHER" id="PTHR11748">
    <property type="entry name" value="D-LACTATE DEHYDROGENASE"/>
    <property type="match status" value="1"/>
</dbReference>
<dbReference type="InterPro" id="IPR016171">
    <property type="entry name" value="Vanillyl_alc_oxidase_C-sub2"/>
</dbReference>
<keyword evidence="8" id="KW-0411">Iron-sulfur</keyword>
<evidence type="ECO:0000256" key="1">
    <source>
        <dbReference type="ARBA" id="ARBA00001974"/>
    </source>
</evidence>
<dbReference type="InterPro" id="IPR017900">
    <property type="entry name" value="4Fe4S_Fe_S_CS"/>
</dbReference>
<dbReference type="InterPro" id="IPR016166">
    <property type="entry name" value="FAD-bd_PCMH"/>
</dbReference>
<evidence type="ECO:0000256" key="12">
    <source>
        <dbReference type="ARBA" id="ARBA00067680"/>
    </source>
</evidence>
<dbReference type="Gene3D" id="3.30.465.10">
    <property type="match status" value="1"/>
</dbReference>
<dbReference type="Pfam" id="PF01565">
    <property type="entry name" value="FAD_binding_4"/>
    <property type="match status" value="1"/>
</dbReference>
<dbReference type="InterPro" id="IPR036318">
    <property type="entry name" value="FAD-bd_PCMH-like_sf"/>
</dbReference>
<dbReference type="RefSeq" id="WP_207862364.1">
    <property type="nucleotide sequence ID" value="NZ_JAFREP010000035.1"/>
</dbReference>
<keyword evidence="3" id="KW-0285">Flavoprotein</keyword>
<dbReference type="PROSITE" id="PS51387">
    <property type="entry name" value="FAD_PCMH"/>
    <property type="match status" value="1"/>
</dbReference>
<organism evidence="14 15">
    <name type="scientific">Acanthopleuribacter pedis</name>
    <dbReference type="NCBI Taxonomy" id="442870"/>
    <lineage>
        <taxon>Bacteria</taxon>
        <taxon>Pseudomonadati</taxon>
        <taxon>Acidobacteriota</taxon>
        <taxon>Holophagae</taxon>
        <taxon>Acanthopleuribacterales</taxon>
        <taxon>Acanthopleuribacteraceae</taxon>
        <taxon>Acanthopleuribacter</taxon>
    </lineage>
</organism>
<evidence type="ECO:0000256" key="3">
    <source>
        <dbReference type="ARBA" id="ARBA00022630"/>
    </source>
</evidence>
<dbReference type="GO" id="GO:0004458">
    <property type="term" value="F:D-lactate dehydrogenase (cytochrome) activity"/>
    <property type="evidence" value="ECO:0007669"/>
    <property type="project" value="TreeGrafter"/>
</dbReference>
<dbReference type="GO" id="GO:0046872">
    <property type="term" value="F:metal ion binding"/>
    <property type="evidence" value="ECO:0007669"/>
    <property type="project" value="UniProtKB-KW"/>
</dbReference>
<comment type="catalytic activity">
    <reaction evidence="10">
        <text>(R)-2-hydroxyglutarate + A = 2-oxoglutarate + AH2</text>
        <dbReference type="Rhea" id="RHEA:38295"/>
        <dbReference type="ChEBI" id="CHEBI:13193"/>
        <dbReference type="ChEBI" id="CHEBI:15801"/>
        <dbReference type="ChEBI" id="CHEBI:16810"/>
        <dbReference type="ChEBI" id="CHEBI:17499"/>
        <dbReference type="EC" id="1.1.99.39"/>
    </reaction>
    <physiologicalReaction direction="left-to-right" evidence="10">
        <dbReference type="Rhea" id="RHEA:38296"/>
    </physiologicalReaction>
</comment>
<dbReference type="Proteomes" id="UP000664417">
    <property type="component" value="Unassembled WGS sequence"/>
</dbReference>
<dbReference type="InterPro" id="IPR006094">
    <property type="entry name" value="Oxid_FAD_bind_N"/>
</dbReference>
<dbReference type="SUPFAM" id="SSF55103">
    <property type="entry name" value="FAD-linked oxidases, C-terminal domain"/>
    <property type="match status" value="1"/>
</dbReference>
<dbReference type="GO" id="GO:0071949">
    <property type="term" value="F:FAD binding"/>
    <property type="evidence" value="ECO:0007669"/>
    <property type="project" value="InterPro"/>
</dbReference>
<dbReference type="PROSITE" id="PS00198">
    <property type="entry name" value="4FE4S_FER_1"/>
    <property type="match status" value="1"/>
</dbReference>
<keyword evidence="5" id="KW-0274">FAD</keyword>
<keyword evidence="7" id="KW-0408">Iron</keyword>
<feature type="domain" description="FAD-binding PCMH-type" evidence="13">
    <location>
        <begin position="49"/>
        <end position="281"/>
    </location>
</feature>
<dbReference type="Gene3D" id="3.30.70.2740">
    <property type="match status" value="1"/>
</dbReference>
<reference evidence="14" key="1">
    <citation type="submission" date="2021-03" db="EMBL/GenBank/DDBJ databases">
        <authorList>
            <person name="Wang G."/>
        </authorList>
    </citation>
    <scope>NUCLEOTIDE SEQUENCE</scope>
    <source>
        <strain evidence="14">KCTC 12899</strain>
    </source>
</reference>
<comment type="similarity">
    <text evidence="11">In the N-terminal section; belongs to the FAD-binding oxidoreductase/transferase type 4 family.</text>
</comment>
<dbReference type="InterPro" id="IPR016164">
    <property type="entry name" value="FAD-linked_Oxase-like_C"/>
</dbReference>
<evidence type="ECO:0000256" key="2">
    <source>
        <dbReference type="ARBA" id="ARBA00022485"/>
    </source>
</evidence>
<evidence type="ECO:0000313" key="14">
    <source>
        <dbReference type="EMBL" id="MBO1322391.1"/>
    </source>
</evidence>
<dbReference type="AlphaFoldDB" id="A0A8J7QK30"/>
<comment type="caution">
    <text evidence="14">The sequence shown here is derived from an EMBL/GenBank/DDBJ whole genome shotgun (WGS) entry which is preliminary data.</text>
</comment>
<dbReference type="PANTHER" id="PTHR11748:SF119">
    <property type="entry name" value="D-2-HYDROXYGLUTARATE DEHYDROGENASE"/>
    <property type="match status" value="1"/>
</dbReference>
<dbReference type="GO" id="GO:1903457">
    <property type="term" value="P:lactate catabolic process"/>
    <property type="evidence" value="ECO:0007669"/>
    <property type="project" value="TreeGrafter"/>
</dbReference>
<dbReference type="Pfam" id="PF02913">
    <property type="entry name" value="FAD-oxidase_C"/>
    <property type="match status" value="1"/>
</dbReference>
<evidence type="ECO:0000256" key="4">
    <source>
        <dbReference type="ARBA" id="ARBA00022723"/>
    </source>
</evidence>
<dbReference type="Gene3D" id="1.10.45.10">
    <property type="entry name" value="Vanillyl-alcohol Oxidase, Chain A, domain 4"/>
    <property type="match status" value="1"/>
</dbReference>
<comment type="cofactor">
    <cofactor evidence="1">
        <name>FAD</name>
        <dbReference type="ChEBI" id="CHEBI:57692"/>
    </cofactor>
</comment>
<dbReference type="GO" id="GO:0051539">
    <property type="term" value="F:4 iron, 4 sulfur cluster binding"/>
    <property type="evidence" value="ECO:0007669"/>
    <property type="project" value="UniProtKB-KW"/>
</dbReference>
<dbReference type="GO" id="GO:0051990">
    <property type="term" value="F:(R)-2-hydroxyglutarate dehydrogenase activity"/>
    <property type="evidence" value="ECO:0007669"/>
    <property type="project" value="UniProtKB-EC"/>
</dbReference>
<evidence type="ECO:0000256" key="11">
    <source>
        <dbReference type="ARBA" id="ARBA00060924"/>
    </source>
</evidence>
<evidence type="ECO:0000256" key="9">
    <source>
        <dbReference type="ARBA" id="ARBA00039003"/>
    </source>
</evidence>
<evidence type="ECO:0000256" key="8">
    <source>
        <dbReference type="ARBA" id="ARBA00023014"/>
    </source>
</evidence>
<evidence type="ECO:0000256" key="6">
    <source>
        <dbReference type="ARBA" id="ARBA00023002"/>
    </source>
</evidence>
<dbReference type="EMBL" id="JAFREP010000035">
    <property type="protein sequence ID" value="MBO1322391.1"/>
    <property type="molecule type" value="Genomic_DNA"/>
</dbReference>
<keyword evidence="4" id="KW-0479">Metal-binding</keyword>
<dbReference type="Gene3D" id="3.30.70.2190">
    <property type="match status" value="1"/>
</dbReference>
<dbReference type="EC" id="1.1.99.39" evidence="9"/>
<evidence type="ECO:0000256" key="10">
    <source>
        <dbReference type="ARBA" id="ARBA00051291"/>
    </source>
</evidence>
<evidence type="ECO:0000256" key="7">
    <source>
        <dbReference type="ARBA" id="ARBA00023004"/>
    </source>
</evidence>
<evidence type="ECO:0000259" key="13">
    <source>
        <dbReference type="PROSITE" id="PS51387"/>
    </source>
</evidence>